<organism evidence="1 2">
    <name type="scientific">Podarcis lilfordi</name>
    <name type="common">Lilford's wall lizard</name>
    <dbReference type="NCBI Taxonomy" id="74358"/>
    <lineage>
        <taxon>Eukaryota</taxon>
        <taxon>Metazoa</taxon>
        <taxon>Chordata</taxon>
        <taxon>Craniata</taxon>
        <taxon>Vertebrata</taxon>
        <taxon>Euteleostomi</taxon>
        <taxon>Lepidosauria</taxon>
        <taxon>Squamata</taxon>
        <taxon>Bifurcata</taxon>
        <taxon>Unidentata</taxon>
        <taxon>Episquamata</taxon>
        <taxon>Laterata</taxon>
        <taxon>Lacertibaenia</taxon>
        <taxon>Lacertidae</taxon>
        <taxon>Podarcis</taxon>
    </lineage>
</organism>
<proteinExistence type="predicted"/>
<evidence type="ECO:0000313" key="2">
    <source>
        <dbReference type="Proteomes" id="UP001178461"/>
    </source>
</evidence>
<gene>
    <name evidence="1" type="ORF">PODLI_1B015023</name>
</gene>
<dbReference type="AlphaFoldDB" id="A0AA35P4A5"/>
<keyword evidence="2" id="KW-1185">Reference proteome</keyword>
<dbReference type="Proteomes" id="UP001178461">
    <property type="component" value="Chromosome 4"/>
</dbReference>
<reference evidence="1" key="1">
    <citation type="submission" date="2022-12" db="EMBL/GenBank/DDBJ databases">
        <authorList>
            <person name="Alioto T."/>
            <person name="Alioto T."/>
            <person name="Gomez Garrido J."/>
        </authorList>
    </citation>
    <scope>NUCLEOTIDE SEQUENCE</scope>
</reference>
<protein>
    <submittedName>
        <fullName evidence="1">Uncharacterized protein</fullName>
    </submittedName>
</protein>
<accession>A0AA35P4A5</accession>
<sequence length="102" mass="11399">MQATQLQLGVYVEIAGKGLRSDLCSLELESNCSPPVSPNRLQISHIGDHRSQDIQLTEMILTCFIFAMTYNHAFGGHKKQQSSQEQHFTLCPKNAVLLEGRI</sequence>
<evidence type="ECO:0000313" key="1">
    <source>
        <dbReference type="EMBL" id="CAI5772390.1"/>
    </source>
</evidence>
<name>A0AA35P4A5_9SAUR</name>
<dbReference type="EMBL" id="OX395129">
    <property type="protein sequence ID" value="CAI5772390.1"/>
    <property type="molecule type" value="Genomic_DNA"/>
</dbReference>